<comment type="cofactor">
    <cofactor evidence="1">
        <name>pyruvate</name>
        <dbReference type="ChEBI" id="CHEBI:15361"/>
    </cofactor>
</comment>
<keyword evidence="8" id="KW-0670">Pyruvate</keyword>
<evidence type="ECO:0000256" key="6">
    <source>
        <dbReference type="ARBA" id="ARBA00023239"/>
    </source>
</evidence>
<gene>
    <name evidence="9" type="ORF">LCGC14_1874780</name>
</gene>
<comment type="caution">
    <text evidence="9">The sequence shown here is derived from an EMBL/GenBank/DDBJ whole genome shotgun (WGS) entry which is preliminary data.</text>
</comment>
<protein>
    <recommendedName>
        <fullName evidence="10">S-adenosylmethionine decarboxylase proenzyme</fullName>
    </recommendedName>
</protein>
<proteinExistence type="predicted"/>
<reference evidence="9" key="1">
    <citation type="journal article" date="2015" name="Nature">
        <title>Complex archaea that bridge the gap between prokaryotes and eukaryotes.</title>
        <authorList>
            <person name="Spang A."/>
            <person name="Saw J.H."/>
            <person name="Jorgensen S.L."/>
            <person name="Zaremba-Niedzwiedzka K."/>
            <person name="Martijn J."/>
            <person name="Lind A.E."/>
            <person name="van Eijk R."/>
            <person name="Schleper C."/>
            <person name="Guy L."/>
            <person name="Ettema T.J."/>
        </authorList>
    </citation>
    <scope>NUCLEOTIDE SEQUENCE</scope>
</reference>
<dbReference type="Gene3D" id="3.60.90.10">
    <property type="entry name" value="S-adenosylmethionine decarboxylase"/>
    <property type="match status" value="1"/>
</dbReference>
<feature type="non-terminal residue" evidence="9">
    <location>
        <position position="117"/>
    </location>
</feature>
<name>A0A0F9J2P1_9ZZZZ</name>
<keyword evidence="5" id="KW-0865">Zymogen</keyword>
<evidence type="ECO:0000313" key="9">
    <source>
        <dbReference type="EMBL" id="KKL93427.1"/>
    </source>
</evidence>
<sequence>MPYGHELILDLHGCDAATFNRESLDGYFERLCNAIDMVRCERYWWDDVGVSPEEQQTLAHTKGTSAVQFILTSSIVIHTLEMLDAAYVNIFSCKEFDPATAKRVSMEWFKAETCREH</sequence>
<dbReference type="InterPro" id="IPR003826">
    <property type="entry name" value="AdoMetDC_fam_prok"/>
</dbReference>
<keyword evidence="6" id="KW-0456">Lyase</keyword>
<evidence type="ECO:0000256" key="4">
    <source>
        <dbReference type="ARBA" id="ARBA00023115"/>
    </source>
</evidence>
<dbReference type="SUPFAM" id="SSF56276">
    <property type="entry name" value="S-adenosylmethionine decarboxylase"/>
    <property type="match status" value="1"/>
</dbReference>
<evidence type="ECO:0000256" key="7">
    <source>
        <dbReference type="ARBA" id="ARBA00023270"/>
    </source>
</evidence>
<dbReference type="EMBL" id="LAZR01019189">
    <property type="protein sequence ID" value="KKL93427.1"/>
    <property type="molecule type" value="Genomic_DNA"/>
</dbReference>
<evidence type="ECO:0000256" key="8">
    <source>
        <dbReference type="ARBA" id="ARBA00023317"/>
    </source>
</evidence>
<dbReference type="InterPro" id="IPR016067">
    <property type="entry name" value="S-AdoMet_deCO2ase_core"/>
</dbReference>
<evidence type="ECO:0000256" key="2">
    <source>
        <dbReference type="ARBA" id="ARBA00022793"/>
    </source>
</evidence>
<evidence type="ECO:0000256" key="1">
    <source>
        <dbReference type="ARBA" id="ARBA00001928"/>
    </source>
</evidence>
<evidence type="ECO:0008006" key="10">
    <source>
        <dbReference type="Google" id="ProtNLM"/>
    </source>
</evidence>
<keyword evidence="7" id="KW-0704">Schiff base</keyword>
<keyword evidence="2" id="KW-0210">Decarboxylase</keyword>
<keyword evidence="4" id="KW-0620">Polyamine biosynthesis</keyword>
<evidence type="ECO:0000256" key="5">
    <source>
        <dbReference type="ARBA" id="ARBA00023145"/>
    </source>
</evidence>
<dbReference type="Pfam" id="PF02675">
    <property type="entry name" value="AdoMet_dc"/>
    <property type="match status" value="1"/>
</dbReference>
<accession>A0A0F9J2P1</accession>
<dbReference type="GO" id="GO:0008295">
    <property type="term" value="P:spermidine biosynthetic process"/>
    <property type="evidence" value="ECO:0007669"/>
    <property type="project" value="InterPro"/>
</dbReference>
<organism evidence="9">
    <name type="scientific">marine sediment metagenome</name>
    <dbReference type="NCBI Taxonomy" id="412755"/>
    <lineage>
        <taxon>unclassified sequences</taxon>
        <taxon>metagenomes</taxon>
        <taxon>ecological metagenomes</taxon>
    </lineage>
</organism>
<dbReference type="GO" id="GO:0004014">
    <property type="term" value="F:adenosylmethionine decarboxylase activity"/>
    <property type="evidence" value="ECO:0007669"/>
    <property type="project" value="InterPro"/>
</dbReference>
<evidence type="ECO:0000256" key="3">
    <source>
        <dbReference type="ARBA" id="ARBA00022813"/>
    </source>
</evidence>
<keyword evidence="3" id="KW-0068">Autocatalytic cleavage</keyword>
<dbReference type="AlphaFoldDB" id="A0A0F9J2P1"/>